<comment type="caution">
    <text evidence="10">The sequence shown here is derived from an EMBL/GenBank/DDBJ whole genome shotgun (WGS) entry which is preliminary data.</text>
</comment>
<sequence>MMLLKLALRNIFRNRRRSLLTLLSMSGGYFLLATMLSMSEGSYSHIINLFTQDHTGHVQVHHSDYLSRPSPYKTIDNLSLLLEQISQQDDVTSASPRIYAPALAFANDKTFPVQVIGIDPHLEARTTLLAQKVTQGSWLENSMTGQGLFTAMIGSSLAKNLHLGVGDELILISQGIDGSIANDIFSISAIVGTAESYERNNVYLSLLGANEFLSTNNQAHEIAIALENQSQARHFAANIDLPPELTAAPWQKIEESFYKSMQVDKKGNYISLAVIMFLVSIGVLNTVLMGTMERTREFGVLKAIGTRSELVFMLILLESALLAIASCIVGLLLALLPITYLSRTGLLLPEPIDIGGVQFQVMLGEFSAFVLLLPAITVIASTVLVSLFPAYRAATTVPVQAMQAT</sequence>
<evidence type="ECO:0000313" key="11">
    <source>
        <dbReference type="Proteomes" id="UP000307999"/>
    </source>
</evidence>
<feature type="domain" description="MacB-like periplasmic core" evidence="9">
    <location>
        <begin position="18"/>
        <end position="238"/>
    </location>
</feature>
<protein>
    <submittedName>
        <fullName evidence="10">ABC transporter permease</fullName>
    </submittedName>
</protein>
<evidence type="ECO:0000256" key="1">
    <source>
        <dbReference type="ARBA" id="ARBA00004651"/>
    </source>
</evidence>
<keyword evidence="5 7" id="KW-1133">Transmembrane helix</keyword>
<keyword evidence="3" id="KW-1003">Cell membrane</keyword>
<feature type="transmembrane region" description="Helical" evidence="7">
    <location>
        <begin position="269"/>
        <end position="289"/>
    </location>
</feature>
<gene>
    <name evidence="10" type="ORF">E8M12_12260</name>
</gene>
<dbReference type="Pfam" id="PF02687">
    <property type="entry name" value="FtsX"/>
    <property type="match status" value="1"/>
</dbReference>
<dbReference type="Proteomes" id="UP000307999">
    <property type="component" value="Unassembled WGS sequence"/>
</dbReference>
<dbReference type="EMBL" id="SWDB01000029">
    <property type="protein sequence ID" value="TKB44420.1"/>
    <property type="molecule type" value="Genomic_DNA"/>
</dbReference>
<reference evidence="10 11" key="1">
    <citation type="submission" date="2019-04" db="EMBL/GenBank/DDBJ databases">
        <title>Thalassotalea guangxiensis sp. nov., isolated from sediment of the coastal wetland.</title>
        <authorList>
            <person name="Zheng S."/>
            <person name="Zhang D."/>
        </authorList>
    </citation>
    <scope>NUCLEOTIDE SEQUENCE [LARGE SCALE GENOMIC DNA]</scope>
    <source>
        <strain evidence="10 11">ZS-4</strain>
    </source>
</reference>
<evidence type="ECO:0000313" key="10">
    <source>
        <dbReference type="EMBL" id="TKB44420.1"/>
    </source>
</evidence>
<dbReference type="GO" id="GO:0044874">
    <property type="term" value="P:lipoprotein localization to outer membrane"/>
    <property type="evidence" value="ECO:0007669"/>
    <property type="project" value="TreeGrafter"/>
</dbReference>
<dbReference type="InterPro" id="IPR025857">
    <property type="entry name" value="MacB_PCD"/>
</dbReference>
<dbReference type="Pfam" id="PF12704">
    <property type="entry name" value="MacB_PCD"/>
    <property type="match status" value="1"/>
</dbReference>
<name>A0A4U1B3S2_9GAMM</name>
<dbReference type="AlphaFoldDB" id="A0A4U1B3S2"/>
<keyword evidence="4 7" id="KW-0812">Transmembrane</keyword>
<evidence type="ECO:0000259" key="9">
    <source>
        <dbReference type="Pfam" id="PF12704"/>
    </source>
</evidence>
<organism evidence="10 11">
    <name type="scientific">Thalassotalea mangrovi</name>
    <dbReference type="NCBI Taxonomy" id="2572245"/>
    <lineage>
        <taxon>Bacteria</taxon>
        <taxon>Pseudomonadati</taxon>
        <taxon>Pseudomonadota</taxon>
        <taxon>Gammaproteobacteria</taxon>
        <taxon>Alteromonadales</taxon>
        <taxon>Colwelliaceae</taxon>
        <taxon>Thalassotalea</taxon>
    </lineage>
</organism>
<dbReference type="OrthoDB" id="9770036at2"/>
<dbReference type="InterPro" id="IPR003838">
    <property type="entry name" value="ABC3_permease_C"/>
</dbReference>
<accession>A0A4U1B3S2</accession>
<evidence type="ECO:0000256" key="6">
    <source>
        <dbReference type="ARBA" id="ARBA00023136"/>
    </source>
</evidence>
<evidence type="ECO:0000259" key="8">
    <source>
        <dbReference type="Pfam" id="PF02687"/>
    </source>
</evidence>
<evidence type="ECO:0000256" key="5">
    <source>
        <dbReference type="ARBA" id="ARBA00022989"/>
    </source>
</evidence>
<keyword evidence="11" id="KW-1185">Reference proteome</keyword>
<evidence type="ECO:0000256" key="4">
    <source>
        <dbReference type="ARBA" id="ARBA00022692"/>
    </source>
</evidence>
<dbReference type="PANTHER" id="PTHR30489:SF0">
    <property type="entry name" value="LIPOPROTEIN-RELEASING SYSTEM TRANSMEMBRANE PROTEIN LOLE"/>
    <property type="match status" value="1"/>
</dbReference>
<feature type="transmembrane region" description="Helical" evidence="7">
    <location>
        <begin position="366"/>
        <end position="388"/>
    </location>
</feature>
<evidence type="ECO:0000256" key="2">
    <source>
        <dbReference type="ARBA" id="ARBA00005236"/>
    </source>
</evidence>
<dbReference type="GO" id="GO:0098797">
    <property type="term" value="C:plasma membrane protein complex"/>
    <property type="evidence" value="ECO:0007669"/>
    <property type="project" value="TreeGrafter"/>
</dbReference>
<evidence type="ECO:0000256" key="3">
    <source>
        <dbReference type="ARBA" id="ARBA00022475"/>
    </source>
</evidence>
<comment type="similarity">
    <text evidence="2">Belongs to the ABC-4 integral membrane protein family. LolC/E subfamily.</text>
</comment>
<feature type="transmembrane region" description="Helical" evidence="7">
    <location>
        <begin position="310"/>
        <end position="338"/>
    </location>
</feature>
<dbReference type="PANTHER" id="PTHR30489">
    <property type="entry name" value="LIPOPROTEIN-RELEASING SYSTEM TRANSMEMBRANE PROTEIN LOLE"/>
    <property type="match status" value="1"/>
</dbReference>
<dbReference type="InterPro" id="IPR051447">
    <property type="entry name" value="Lipoprotein-release_system"/>
</dbReference>
<feature type="domain" description="ABC3 transporter permease C-terminal" evidence="8">
    <location>
        <begin position="270"/>
        <end position="396"/>
    </location>
</feature>
<evidence type="ECO:0000256" key="7">
    <source>
        <dbReference type="SAM" id="Phobius"/>
    </source>
</evidence>
<proteinExistence type="inferred from homology"/>
<comment type="subcellular location">
    <subcellularLocation>
        <location evidence="1">Cell membrane</location>
        <topology evidence="1">Multi-pass membrane protein</topology>
    </subcellularLocation>
</comment>
<keyword evidence="6 7" id="KW-0472">Membrane</keyword>